<dbReference type="EMBL" id="CP037423">
    <property type="protein sequence ID" value="QDV40961.1"/>
    <property type="molecule type" value="Genomic_DNA"/>
</dbReference>
<sequence length="272" mass="30063">MLPPPTEIDSRSSNAIASRPTHFDADCQTVYRVPGTQWLDPVQTSAQTVMRLATSEQTLGAVSDVMAKLTSDDYLEYLKGYYQSGRSKFGSNWHYADLLTVLHAASSLIKPRNYLEIGVRRGRSLAVVSSLAPHCEIFGFDMWVADYAGMPNPGPDFVKQELADLGHRGTVELISGDSHQTVPQFFADNPDVRFDLINVDGDHTEAGARADLETVLPKLALGGIIVLDDITHPQHQYLETVWDDLIGDHPNYSSAKYRDLGYGVAVAIRKRD</sequence>
<evidence type="ECO:0000313" key="2">
    <source>
        <dbReference type="Proteomes" id="UP000319004"/>
    </source>
</evidence>
<keyword evidence="2" id="KW-1185">Reference proteome</keyword>
<dbReference type="GO" id="GO:0032259">
    <property type="term" value="P:methylation"/>
    <property type="evidence" value="ECO:0007669"/>
    <property type="project" value="UniProtKB-KW"/>
</dbReference>
<dbReference type="SUPFAM" id="SSF53335">
    <property type="entry name" value="S-adenosyl-L-methionine-dependent methyltransferases"/>
    <property type="match status" value="1"/>
</dbReference>
<name>A0A518HJF0_9BACT</name>
<gene>
    <name evidence="1" type="ORF">Enr13x_07990</name>
</gene>
<proteinExistence type="predicted"/>
<dbReference type="OrthoDB" id="292252at2"/>
<keyword evidence="1" id="KW-0489">Methyltransferase</keyword>
<reference evidence="1 2" key="1">
    <citation type="submission" date="2019-03" db="EMBL/GenBank/DDBJ databases">
        <title>Deep-cultivation of Planctomycetes and their phenomic and genomic characterization uncovers novel biology.</title>
        <authorList>
            <person name="Wiegand S."/>
            <person name="Jogler M."/>
            <person name="Boedeker C."/>
            <person name="Pinto D."/>
            <person name="Vollmers J."/>
            <person name="Rivas-Marin E."/>
            <person name="Kohn T."/>
            <person name="Peeters S.H."/>
            <person name="Heuer A."/>
            <person name="Rast P."/>
            <person name="Oberbeckmann S."/>
            <person name="Bunk B."/>
            <person name="Jeske O."/>
            <person name="Meyerdierks A."/>
            <person name="Storesund J.E."/>
            <person name="Kallscheuer N."/>
            <person name="Luecker S."/>
            <person name="Lage O.M."/>
            <person name="Pohl T."/>
            <person name="Merkel B.J."/>
            <person name="Hornburger P."/>
            <person name="Mueller R.-W."/>
            <person name="Bruemmer F."/>
            <person name="Labrenz M."/>
            <person name="Spormann A.M."/>
            <person name="Op den Camp H."/>
            <person name="Overmann J."/>
            <person name="Amann R."/>
            <person name="Jetten M.S.M."/>
            <person name="Mascher T."/>
            <person name="Medema M.H."/>
            <person name="Devos D.P."/>
            <person name="Kaster A.-K."/>
            <person name="Ovreas L."/>
            <person name="Rohde M."/>
            <person name="Galperin M.Y."/>
            <person name="Jogler C."/>
        </authorList>
    </citation>
    <scope>NUCLEOTIDE SEQUENCE [LARGE SCALE GENOMIC DNA]</scope>
    <source>
        <strain evidence="1 2">Enr13</strain>
    </source>
</reference>
<dbReference type="RefSeq" id="WP_145384755.1">
    <property type="nucleotide sequence ID" value="NZ_CP037423.1"/>
</dbReference>
<dbReference type="AlphaFoldDB" id="A0A518HJF0"/>
<evidence type="ECO:0000313" key="1">
    <source>
        <dbReference type="EMBL" id="QDV40961.1"/>
    </source>
</evidence>
<dbReference type="GO" id="GO:0008168">
    <property type="term" value="F:methyltransferase activity"/>
    <property type="evidence" value="ECO:0007669"/>
    <property type="project" value="UniProtKB-KW"/>
</dbReference>
<dbReference type="Pfam" id="PF13578">
    <property type="entry name" value="Methyltransf_24"/>
    <property type="match status" value="1"/>
</dbReference>
<dbReference type="Gene3D" id="3.40.50.150">
    <property type="entry name" value="Vaccinia Virus protein VP39"/>
    <property type="match status" value="1"/>
</dbReference>
<accession>A0A518HJF0</accession>
<protein>
    <submittedName>
        <fullName evidence="1">O-methyltransferase</fullName>
    </submittedName>
</protein>
<organism evidence="1 2">
    <name type="scientific">Stieleria neptunia</name>
    <dbReference type="NCBI Taxonomy" id="2527979"/>
    <lineage>
        <taxon>Bacteria</taxon>
        <taxon>Pseudomonadati</taxon>
        <taxon>Planctomycetota</taxon>
        <taxon>Planctomycetia</taxon>
        <taxon>Pirellulales</taxon>
        <taxon>Pirellulaceae</taxon>
        <taxon>Stieleria</taxon>
    </lineage>
</organism>
<keyword evidence="1" id="KW-0808">Transferase</keyword>
<dbReference type="KEGG" id="snep:Enr13x_07990"/>
<dbReference type="InterPro" id="IPR029063">
    <property type="entry name" value="SAM-dependent_MTases_sf"/>
</dbReference>
<dbReference type="Proteomes" id="UP000319004">
    <property type="component" value="Chromosome"/>
</dbReference>